<gene>
    <name evidence="2" type="ORF">E2986_12099</name>
</gene>
<keyword evidence="3" id="KW-1185">Reference proteome</keyword>
<comment type="caution">
    <text evidence="2">The sequence shown here is derived from an EMBL/GenBank/DDBJ whole genome shotgun (WGS) entry which is preliminary data.</text>
</comment>
<accession>A0A833WFY2</accession>
<feature type="compositionally biased region" description="Low complexity" evidence="1">
    <location>
        <begin position="207"/>
        <end position="226"/>
    </location>
</feature>
<evidence type="ECO:0000313" key="2">
    <source>
        <dbReference type="EMBL" id="KAF3430573.1"/>
    </source>
</evidence>
<protein>
    <submittedName>
        <fullName evidence="2">Uncharacterized protein</fullName>
    </submittedName>
</protein>
<reference evidence="2" key="1">
    <citation type="submission" date="2019-11" db="EMBL/GenBank/DDBJ databases">
        <title>The nuclear and mitochondrial genomes of Frieseomelitta varia - a highly eusocial stingless bee (Meliponini) with a permanently sterile worker caste.</title>
        <authorList>
            <person name="Freitas F.C.P."/>
            <person name="Lourenco A.P."/>
            <person name="Nunes F.M.F."/>
            <person name="Paschoal A.R."/>
            <person name="Abreu F.C.P."/>
            <person name="Barbin F.O."/>
            <person name="Bataglia L."/>
            <person name="Cardoso-Junior C.A.M."/>
            <person name="Cervoni M.S."/>
            <person name="Silva S.R."/>
            <person name="Dalarmi F."/>
            <person name="Del Lama M.A."/>
            <person name="Depintor T.S."/>
            <person name="Ferreira K.M."/>
            <person name="Goria P.S."/>
            <person name="Jaskot M.C."/>
            <person name="Lago D.C."/>
            <person name="Luna-Lucena D."/>
            <person name="Moda L.M."/>
            <person name="Nascimento L."/>
            <person name="Pedrino M."/>
            <person name="Rabico F.O."/>
            <person name="Sanches F.C."/>
            <person name="Santos D.E."/>
            <person name="Santos C.G."/>
            <person name="Vieira J."/>
            <person name="Lopes T.F."/>
            <person name="Barchuk A.R."/>
            <person name="Hartfelder K."/>
            <person name="Simoes Z.L.P."/>
            <person name="Bitondi M.M.G."/>
            <person name="Pinheiro D.G."/>
        </authorList>
    </citation>
    <scope>NUCLEOTIDE SEQUENCE</scope>
    <source>
        <strain evidence="2">USP_RPSP 00005682</strain>
        <tissue evidence="2">Whole individual</tissue>
    </source>
</reference>
<feature type="region of interest" description="Disordered" evidence="1">
    <location>
        <begin position="136"/>
        <end position="158"/>
    </location>
</feature>
<feature type="region of interest" description="Disordered" evidence="1">
    <location>
        <begin position="193"/>
        <end position="247"/>
    </location>
</feature>
<dbReference type="Proteomes" id="UP000655588">
    <property type="component" value="Unassembled WGS sequence"/>
</dbReference>
<dbReference type="EMBL" id="WNWW01000038">
    <property type="protein sequence ID" value="KAF3430573.1"/>
    <property type="molecule type" value="Genomic_DNA"/>
</dbReference>
<name>A0A833WFY2_9HYME</name>
<evidence type="ECO:0000313" key="3">
    <source>
        <dbReference type="Proteomes" id="UP000655588"/>
    </source>
</evidence>
<dbReference type="AlphaFoldDB" id="A0A833WFY2"/>
<proteinExistence type="predicted"/>
<evidence type="ECO:0000256" key="1">
    <source>
        <dbReference type="SAM" id="MobiDB-lite"/>
    </source>
</evidence>
<sequence>METVFFSCSCLDKIKTFCVLLLAISEPLLTHAPLTFRCLLLSSLSPSSDPVPYTIKLLTQANLTAKITKLNARLNATIVTLDHGLMKNKVVLVIPQQTRRSLGPSSWRLSSTRYRKSPHAGEVHYHKYHTTPVYYRSKKPIHETPPAPHGGDDFDQGYEHVNHVHIPYGKGINHGVSFGKGYIPYDQIKGSFSLGRERNPSSHKQTSDYSSPPFSSSDTDYSPSSYEAPQPETFFPDPETALNYDERQDDRNKFYSSRSIEKDLLVNNPVELSAAKDQILLLQQKATDLYKNVVSQPQGGVLLPAGVPSPTIGGSKEGIVLKDTVALDEYQQKLQEMTKSWPQFLSNAANALGNSYQSQQVTASYTTDGSATSGSLNGWSASFAQPKQGYDVKEDNVEPPHDFRTAPIHSPPYHAFSVPGNVALPAVAQTVHG</sequence>
<organism evidence="2 3">
    <name type="scientific">Frieseomelitta varia</name>
    <dbReference type="NCBI Taxonomy" id="561572"/>
    <lineage>
        <taxon>Eukaryota</taxon>
        <taxon>Metazoa</taxon>
        <taxon>Ecdysozoa</taxon>
        <taxon>Arthropoda</taxon>
        <taxon>Hexapoda</taxon>
        <taxon>Insecta</taxon>
        <taxon>Pterygota</taxon>
        <taxon>Neoptera</taxon>
        <taxon>Endopterygota</taxon>
        <taxon>Hymenoptera</taxon>
        <taxon>Apocrita</taxon>
        <taxon>Aculeata</taxon>
        <taxon>Apoidea</taxon>
        <taxon>Anthophila</taxon>
        <taxon>Apidae</taxon>
        <taxon>Frieseomelitta</taxon>
    </lineage>
</organism>